<gene>
    <name evidence="1" type="ORF">BN741_00489</name>
</gene>
<sequence length="410" mass="47174">MYLIYNYDTLEVAHDTNEVQIFMKRIIGTAVFCIVLFGYPCNAQAQFWAGFLQGLCDGIQNLQRQQTYSQQQTYNRQQNYKKEHVRELQKETKKEEDGFVWKELSTWNGEKYINYGAQDSEGNTLIPQKYDFIFYSTLDGGHFQVELKGKEGIYTKDGHCICDAIYDNAFYNKEGNDIYVKVERNGESGIIDKNGNYIITPNSAYKSLYYSSTDNTFHYKNASDEYVSTGIDIHGNRVLDEKTTESATRTQTIARTDNSKNPNNNKFWYHRYANVKMDEQGNPIKSAIRYVYPTEGAKSFEIEFVYKENDSNPVAVYLNEINEGSKIVKSELIAAPFKSVRSSVKYKANSVNIFSPKYQISVSSSGNIIIYDISGGSYANKNTKFFKAEAAEAIYKIRYNVLIENLKKYF</sequence>
<reference evidence="1" key="1">
    <citation type="submission" date="2012-11" db="EMBL/GenBank/DDBJ databases">
        <title>Dependencies among metagenomic species, viruses, plasmids and units of genetic variation.</title>
        <authorList>
            <person name="Nielsen H.B."/>
            <person name="Almeida M."/>
            <person name="Juncker A.S."/>
            <person name="Rasmussen S."/>
            <person name="Li J."/>
            <person name="Sunagawa S."/>
            <person name="Plichta D."/>
            <person name="Gautier L."/>
            <person name="Le Chatelier E."/>
            <person name="Peletier E."/>
            <person name="Bonde I."/>
            <person name="Nielsen T."/>
            <person name="Manichanh C."/>
            <person name="Arumugam M."/>
            <person name="Batto J."/>
            <person name="Santos M.B.Q.D."/>
            <person name="Blom N."/>
            <person name="Borruel N."/>
            <person name="Burgdorf K.S."/>
            <person name="Boumezbeur F."/>
            <person name="Casellas F."/>
            <person name="Dore J."/>
            <person name="Guarner F."/>
            <person name="Hansen T."/>
            <person name="Hildebrand F."/>
            <person name="Kaas R.S."/>
            <person name="Kennedy S."/>
            <person name="Kristiansen K."/>
            <person name="Kultima J.R."/>
            <person name="Leonard P."/>
            <person name="Levenez F."/>
            <person name="Lund O."/>
            <person name="Moumen B."/>
            <person name="Le Paslier D."/>
            <person name="Pons N."/>
            <person name="Pedersen O."/>
            <person name="Prifti E."/>
            <person name="Qin J."/>
            <person name="Raes J."/>
            <person name="Tap J."/>
            <person name="Tims S."/>
            <person name="Ussery D.W."/>
            <person name="Yamada T."/>
            <person name="MetaHit consortium"/>
            <person name="Renault P."/>
            <person name="Sicheritz-Ponten T."/>
            <person name="Bork P."/>
            <person name="Wang J."/>
            <person name="Brunak S."/>
            <person name="Ehrlich S.D."/>
        </authorList>
    </citation>
    <scope>NUCLEOTIDE SEQUENCE [LARGE SCALE GENOMIC DNA]</scope>
</reference>
<accession>R7H5S7</accession>
<proteinExistence type="predicted"/>
<name>R7H5S7_9BACT</name>
<evidence type="ECO:0000313" key="1">
    <source>
        <dbReference type="EMBL" id="CDE35029.1"/>
    </source>
</evidence>
<dbReference type="STRING" id="1263103.BN741_00489"/>
<comment type="caution">
    <text evidence="1">The sequence shown here is derived from an EMBL/GenBank/DDBJ whole genome shotgun (WGS) entry which is preliminary data.</text>
</comment>
<protein>
    <submittedName>
        <fullName evidence="1">Uncharacterized protein</fullName>
    </submittedName>
</protein>
<dbReference type="EMBL" id="CBIT010000297">
    <property type="protein sequence ID" value="CDE35029.1"/>
    <property type="molecule type" value="Genomic_DNA"/>
</dbReference>
<organism evidence="1">
    <name type="scientific">Leyella stercorea CAG:629</name>
    <dbReference type="NCBI Taxonomy" id="1263103"/>
    <lineage>
        <taxon>Bacteria</taxon>
        <taxon>Pseudomonadati</taxon>
        <taxon>Bacteroidota</taxon>
        <taxon>Bacteroidia</taxon>
        <taxon>Bacteroidales</taxon>
        <taxon>Prevotellaceae</taxon>
        <taxon>Leyella</taxon>
    </lineage>
</organism>
<dbReference type="AlphaFoldDB" id="R7H5S7"/>
<dbReference type="Proteomes" id="UP000018072">
    <property type="component" value="Unassembled WGS sequence"/>
</dbReference>